<comment type="pathway">
    <text evidence="13">Cofactor biosynthesis; thiamine diphosphate biosynthesis; 4-amino-2-methyl-5-diphosphomethylpyrimidine from 5-amino-1-(5-phospho-D-ribosyl)imidazole: step 2/3.</text>
</comment>
<comment type="caution">
    <text evidence="17">The sequence shown here is derived from an EMBL/GenBank/DDBJ whole genome shotgun (WGS) entry which is preliminary data.</text>
</comment>
<feature type="domain" description="Pyridoxamine kinase/Phosphomethylpyrimidine kinase" evidence="16">
    <location>
        <begin position="29"/>
        <end position="272"/>
    </location>
</feature>
<dbReference type="InterPro" id="IPR013749">
    <property type="entry name" value="PM/HMP-P_kinase-1"/>
</dbReference>
<evidence type="ECO:0000313" key="17">
    <source>
        <dbReference type="EMBL" id="EEG72948.1"/>
    </source>
</evidence>
<evidence type="ECO:0000259" key="16">
    <source>
        <dbReference type="Pfam" id="PF08543"/>
    </source>
</evidence>
<keyword evidence="10 17" id="KW-0418">Kinase</keyword>
<accession>C0C4F5</accession>
<evidence type="ECO:0000256" key="9">
    <source>
        <dbReference type="ARBA" id="ARBA00022741"/>
    </source>
</evidence>
<dbReference type="SUPFAM" id="SSF53613">
    <property type="entry name" value="Ribokinase-like"/>
    <property type="match status" value="1"/>
</dbReference>
<keyword evidence="18" id="KW-1185">Reference proteome</keyword>
<evidence type="ECO:0000256" key="3">
    <source>
        <dbReference type="ARBA" id="ARBA00004769"/>
    </source>
</evidence>
<gene>
    <name evidence="17" type="primary">thiD</name>
    <name evidence="17" type="ORF">CLOHYLEM_06971</name>
</gene>
<evidence type="ECO:0000256" key="11">
    <source>
        <dbReference type="ARBA" id="ARBA00022840"/>
    </source>
</evidence>
<evidence type="ECO:0000313" key="18">
    <source>
        <dbReference type="Proteomes" id="UP000004893"/>
    </source>
</evidence>
<dbReference type="GO" id="GO:0008972">
    <property type="term" value="F:phosphomethylpyrimidine kinase activity"/>
    <property type="evidence" value="ECO:0007669"/>
    <property type="project" value="UniProtKB-EC"/>
</dbReference>
<comment type="catalytic activity">
    <reaction evidence="2">
        <text>4-amino-2-methyl-5-(phosphooxymethyl)pyrimidine + ATP = 4-amino-2-methyl-5-(diphosphooxymethyl)pyrimidine + ADP</text>
        <dbReference type="Rhea" id="RHEA:19893"/>
        <dbReference type="ChEBI" id="CHEBI:30616"/>
        <dbReference type="ChEBI" id="CHEBI:57841"/>
        <dbReference type="ChEBI" id="CHEBI:58354"/>
        <dbReference type="ChEBI" id="CHEBI:456216"/>
        <dbReference type="EC" id="2.7.4.7"/>
    </reaction>
</comment>
<keyword evidence="8 17" id="KW-0808">Transferase</keyword>
<dbReference type="EC" id="2.7.4.7" evidence="6"/>
<dbReference type="GO" id="GO:0008902">
    <property type="term" value="F:hydroxymethylpyrimidine kinase activity"/>
    <property type="evidence" value="ECO:0007669"/>
    <property type="project" value="UniProtKB-EC"/>
</dbReference>
<dbReference type="FunFam" id="3.40.1190.20:FF:000003">
    <property type="entry name" value="Phosphomethylpyrimidine kinase ThiD"/>
    <property type="match status" value="1"/>
</dbReference>
<dbReference type="GO" id="GO:0009228">
    <property type="term" value="P:thiamine biosynthetic process"/>
    <property type="evidence" value="ECO:0007669"/>
    <property type="project" value="UniProtKB-KW"/>
</dbReference>
<reference evidence="17" key="1">
    <citation type="submission" date="2009-02" db="EMBL/GenBank/DDBJ databases">
        <authorList>
            <person name="Fulton L."/>
            <person name="Clifton S."/>
            <person name="Fulton B."/>
            <person name="Xu J."/>
            <person name="Minx P."/>
            <person name="Pepin K.H."/>
            <person name="Johnson M."/>
            <person name="Bhonagiri V."/>
            <person name="Nash W.E."/>
            <person name="Mardis E.R."/>
            <person name="Wilson R.K."/>
        </authorList>
    </citation>
    <scope>NUCLEOTIDE SEQUENCE [LARGE SCALE GENOMIC DNA]</scope>
    <source>
        <strain evidence="17">DSM 15053</strain>
    </source>
</reference>
<dbReference type="AlphaFoldDB" id="C0C4F5"/>
<name>C0C4F5_9FIRM</name>
<evidence type="ECO:0000256" key="14">
    <source>
        <dbReference type="ARBA" id="ARBA00042102"/>
    </source>
</evidence>
<dbReference type="HOGENOM" id="CLU_020520_0_1_9"/>
<protein>
    <recommendedName>
        <fullName evidence="7">Hydroxymethylpyrimidine/phosphomethylpyrimidine kinase</fullName>
        <ecNumber evidence="5">2.7.1.49</ecNumber>
        <ecNumber evidence="6">2.7.4.7</ecNumber>
    </recommendedName>
    <alternativeName>
        <fullName evidence="14">Hydroxymethylpyrimidine kinase</fullName>
    </alternativeName>
    <alternativeName>
        <fullName evidence="15">Hydroxymethylpyrimidine phosphate kinase</fullName>
    </alternativeName>
</protein>
<keyword evidence="11" id="KW-0067">ATP-binding</keyword>
<evidence type="ECO:0000256" key="12">
    <source>
        <dbReference type="ARBA" id="ARBA00022977"/>
    </source>
</evidence>
<evidence type="ECO:0000256" key="5">
    <source>
        <dbReference type="ARBA" id="ARBA00012135"/>
    </source>
</evidence>
<dbReference type="GO" id="GO:0005524">
    <property type="term" value="F:ATP binding"/>
    <property type="evidence" value="ECO:0007669"/>
    <property type="project" value="UniProtKB-KW"/>
</dbReference>
<dbReference type="InterPro" id="IPR004399">
    <property type="entry name" value="HMP/HMP-P_kinase_dom"/>
</dbReference>
<dbReference type="NCBIfam" id="TIGR00097">
    <property type="entry name" value="HMP-P_kinase"/>
    <property type="match status" value="1"/>
</dbReference>
<proteinExistence type="inferred from homology"/>
<dbReference type="EC" id="2.7.1.49" evidence="5"/>
<evidence type="ECO:0000256" key="4">
    <source>
        <dbReference type="ARBA" id="ARBA00009879"/>
    </source>
</evidence>
<comment type="pathway">
    <text evidence="3">Cofactor biosynthesis; thiamine diphosphate biosynthesis; 4-amino-2-methyl-5-diphosphomethylpyrimidine from 5-amino-1-(5-phospho-D-ribosyl)imidazole: step 3/3.</text>
</comment>
<comment type="catalytic activity">
    <reaction evidence="1">
        <text>4-amino-5-hydroxymethyl-2-methylpyrimidine + ATP = 4-amino-2-methyl-5-(phosphooxymethyl)pyrimidine + ADP + H(+)</text>
        <dbReference type="Rhea" id="RHEA:23096"/>
        <dbReference type="ChEBI" id="CHEBI:15378"/>
        <dbReference type="ChEBI" id="CHEBI:16892"/>
        <dbReference type="ChEBI" id="CHEBI:30616"/>
        <dbReference type="ChEBI" id="CHEBI:58354"/>
        <dbReference type="ChEBI" id="CHEBI:456216"/>
        <dbReference type="EC" id="2.7.1.49"/>
    </reaction>
</comment>
<evidence type="ECO:0000256" key="1">
    <source>
        <dbReference type="ARBA" id="ARBA00000151"/>
    </source>
</evidence>
<dbReference type="eggNOG" id="COG0351">
    <property type="taxonomic scope" value="Bacteria"/>
</dbReference>
<dbReference type="Pfam" id="PF08543">
    <property type="entry name" value="Phos_pyr_kin"/>
    <property type="match status" value="1"/>
</dbReference>
<keyword evidence="9" id="KW-0547">Nucleotide-binding</keyword>
<evidence type="ECO:0000256" key="15">
    <source>
        <dbReference type="ARBA" id="ARBA00043176"/>
    </source>
</evidence>
<dbReference type="EMBL" id="ABYI02000034">
    <property type="protein sequence ID" value="EEG72948.1"/>
    <property type="molecule type" value="Genomic_DNA"/>
</dbReference>
<organism evidence="17 18">
    <name type="scientific">[Clostridium] hylemonae DSM 15053</name>
    <dbReference type="NCBI Taxonomy" id="553973"/>
    <lineage>
        <taxon>Bacteria</taxon>
        <taxon>Bacillati</taxon>
        <taxon>Bacillota</taxon>
        <taxon>Clostridia</taxon>
        <taxon>Lachnospirales</taxon>
        <taxon>Lachnospiraceae</taxon>
    </lineage>
</organism>
<dbReference type="Gene3D" id="3.40.1190.20">
    <property type="match status" value="1"/>
</dbReference>
<dbReference type="GO" id="GO:0005829">
    <property type="term" value="C:cytosol"/>
    <property type="evidence" value="ECO:0007669"/>
    <property type="project" value="TreeGrafter"/>
</dbReference>
<evidence type="ECO:0000256" key="8">
    <source>
        <dbReference type="ARBA" id="ARBA00022679"/>
    </source>
</evidence>
<evidence type="ECO:0000256" key="13">
    <source>
        <dbReference type="ARBA" id="ARBA00037917"/>
    </source>
</evidence>
<dbReference type="InterPro" id="IPR029056">
    <property type="entry name" value="Ribokinase-like"/>
</dbReference>
<evidence type="ECO:0000256" key="10">
    <source>
        <dbReference type="ARBA" id="ARBA00022777"/>
    </source>
</evidence>
<dbReference type="CDD" id="cd01169">
    <property type="entry name" value="HMPP_kinase"/>
    <property type="match status" value="1"/>
</dbReference>
<dbReference type="PANTHER" id="PTHR20858">
    <property type="entry name" value="PHOSPHOMETHYLPYRIMIDINE KINASE"/>
    <property type="match status" value="1"/>
</dbReference>
<evidence type="ECO:0000256" key="2">
    <source>
        <dbReference type="ARBA" id="ARBA00000565"/>
    </source>
</evidence>
<evidence type="ECO:0000256" key="6">
    <source>
        <dbReference type="ARBA" id="ARBA00012963"/>
    </source>
</evidence>
<dbReference type="Proteomes" id="UP000004893">
    <property type="component" value="Unassembled WGS sequence"/>
</dbReference>
<reference evidence="17" key="2">
    <citation type="submission" date="2013-06" db="EMBL/GenBank/DDBJ databases">
        <title>Draft genome sequence of Clostridium hylemonae (DSM 15053).</title>
        <authorList>
            <person name="Sudarsanam P."/>
            <person name="Ley R."/>
            <person name="Guruge J."/>
            <person name="Turnbaugh P.J."/>
            <person name="Mahowald M."/>
            <person name="Liep D."/>
            <person name="Gordon J."/>
        </authorList>
    </citation>
    <scope>NUCLEOTIDE SEQUENCE</scope>
    <source>
        <strain evidence="17">DSM 15053</strain>
    </source>
</reference>
<keyword evidence="12" id="KW-0784">Thiamine biosynthesis</keyword>
<dbReference type="STRING" id="553973.CLOHYLEM_06971"/>
<sequence>MLILTSHEEIFAKKRGRKMRTALTIAGSDSSGGAGIQADIKTMTANGVYAMSAVTALTAQNTTGVTGIMEVTPQFLKEQLDNIFTDIRPDAVKIGMVSSGPLIETIAAALRKYGAEHVVVDPVMVATSGSRLISGDAVAVLKAELLPLAEVLTPNIPETEELSGMPVRTEEDMAAAAEYIGRTYHCAVLCKGGHQLNDANDLLYRDGGLRWFRGKHIDNPNTHGTGCTLSSAIASNLAKGYDMADAVERAKAYISGALSAMLDLGHGSGPMNHAFDLRSEFIETEHMDGEVWL</sequence>
<evidence type="ECO:0000256" key="7">
    <source>
        <dbReference type="ARBA" id="ARBA00019161"/>
    </source>
</evidence>
<comment type="similarity">
    <text evidence="4">Belongs to the ThiD family.</text>
</comment>
<dbReference type="PANTHER" id="PTHR20858:SF17">
    <property type="entry name" value="HYDROXYMETHYLPYRIMIDINE_PHOSPHOMETHYLPYRIMIDINE KINASE THI20-RELATED"/>
    <property type="match status" value="1"/>
</dbReference>